<evidence type="ECO:0000256" key="3">
    <source>
        <dbReference type="ARBA" id="ARBA00022801"/>
    </source>
</evidence>
<dbReference type="GO" id="GO:0016787">
    <property type="term" value="F:hydrolase activity"/>
    <property type="evidence" value="ECO:0007669"/>
    <property type="project" value="UniProtKB-KW"/>
</dbReference>
<reference evidence="6 7" key="1">
    <citation type="submission" date="2006-10" db="EMBL/GenBank/DDBJ databases">
        <title>Complete sequence of Syntrophobacter fumaroxidans MPOB.</title>
        <authorList>
            <consortium name="US DOE Joint Genome Institute"/>
            <person name="Copeland A."/>
            <person name="Lucas S."/>
            <person name="Lapidus A."/>
            <person name="Barry K."/>
            <person name="Detter J.C."/>
            <person name="Glavina del Rio T."/>
            <person name="Hammon N."/>
            <person name="Israni S."/>
            <person name="Pitluck S."/>
            <person name="Goltsman E.G."/>
            <person name="Martinez M."/>
            <person name="Schmutz J."/>
            <person name="Larimer F."/>
            <person name="Land M."/>
            <person name="Hauser L."/>
            <person name="Kyrpides N."/>
            <person name="Kim E."/>
            <person name="Boone D.R."/>
            <person name="Brockman F."/>
            <person name="Culley D."/>
            <person name="Ferry J."/>
            <person name="Gunsalus R."/>
            <person name="McInerney M.J."/>
            <person name="Morrison M."/>
            <person name="Plugge C."/>
            <person name="Rohlin L."/>
            <person name="Scholten J."/>
            <person name="Sieber J."/>
            <person name="Stams A.J.M."/>
            <person name="Worm P."/>
            <person name="Henstra A.M."/>
            <person name="Richardson P."/>
        </authorList>
    </citation>
    <scope>NUCLEOTIDE SEQUENCE [LARGE SCALE GENOMIC DNA]</scope>
    <source>
        <strain evidence="7">DSM 10017 / MPOB</strain>
    </source>
</reference>
<evidence type="ECO:0000256" key="2">
    <source>
        <dbReference type="ARBA" id="ARBA00022723"/>
    </source>
</evidence>
<dbReference type="STRING" id="335543.Sfum_1958"/>
<organism evidence="6 7">
    <name type="scientific">Syntrophobacter fumaroxidans (strain DSM 10017 / MPOB)</name>
    <dbReference type="NCBI Taxonomy" id="335543"/>
    <lineage>
        <taxon>Bacteria</taxon>
        <taxon>Pseudomonadati</taxon>
        <taxon>Thermodesulfobacteriota</taxon>
        <taxon>Syntrophobacteria</taxon>
        <taxon>Syntrophobacterales</taxon>
        <taxon>Syntrophobacteraceae</taxon>
        <taxon>Syntrophobacter</taxon>
    </lineage>
</organism>
<keyword evidence="4" id="KW-0862">Zinc</keyword>
<dbReference type="Pfam" id="PF00753">
    <property type="entry name" value="Lactamase_B"/>
    <property type="match status" value="1"/>
</dbReference>
<dbReference type="SUPFAM" id="SSF56281">
    <property type="entry name" value="Metallo-hydrolase/oxidoreductase"/>
    <property type="match status" value="1"/>
</dbReference>
<proteinExistence type="predicted"/>
<dbReference type="AlphaFoldDB" id="A0LJP1"/>
<evidence type="ECO:0000313" key="7">
    <source>
        <dbReference type="Proteomes" id="UP000001784"/>
    </source>
</evidence>
<dbReference type="HOGENOM" id="CLU_030571_5_2_7"/>
<accession>A0LJP1</accession>
<feature type="domain" description="Metallo-beta-lactamase" evidence="5">
    <location>
        <begin position="9"/>
        <end position="184"/>
    </location>
</feature>
<dbReference type="Proteomes" id="UP000001784">
    <property type="component" value="Chromosome"/>
</dbReference>
<evidence type="ECO:0000256" key="1">
    <source>
        <dbReference type="ARBA" id="ARBA00001947"/>
    </source>
</evidence>
<dbReference type="GO" id="GO:0046872">
    <property type="term" value="F:metal ion binding"/>
    <property type="evidence" value="ECO:0007669"/>
    <property type="project" value="UniProtKB-KW"/>
</dbReference>
<keyword evidence="7" id="KW-1185">Reference proteome</keyword>
<dbReference type="CDD" id="cd06262">
    <property type="entry name" value="metallo-hydrolase-like_MBL-fold"/>
    <property type="match status" value="1"/>
</dbReference>
<dbReference type="PANTHER" id="PTHR46233">
    <property type="entry name" value="HYDROXYACYLGLUTATHIONE HYDROLASE GLOC"/>
    <property type="match status" value="1"/>
</dbReference>
<dbReference type="InterPro" id="IPR001279">
    <property type="entry name" value="Metallo-B-lactamas"/>
</dbReference>
<dbReference type="PANTHER" id="PTHR46233:SF3">
    <property type="entry name" value="HYDROXYACYLGLUTATHIONE HYDROLASE GLOC"/>
    <property type="match status" value="1"/>
</dbReference>
<keyword evidence="2" id="KW-0479">Metal-binding</keyword>
<dbReference type="eggNOG" id="COG0491">
    <property type="taxonomic scope" value="Bacteria"/>
</dbReference>
<dbReference type="EMBL" id="CP000478">
    <property type="protein sequence ID" value="ABK17643.1"/>
    <property type="molecule type" value="Genomic_DNA"/>
</dbReference>
<evidence type="ECO:0000256" key="4">
    <source>
        <dbReference type="ARBA" id="ARBA00022833"/>
    </source>
</evidence>
<dbReference type="Gene3D" id="3.60.15.10">
    <property type="entry name" value="Ribonuclease Z/Hydroxyacylglutathione hydrolase-like"/>
    <property type="match status" value="1"/>
</dbReference>
<dbReference type="InParanoid" id="A0LJP1"/>
<dbReference type="InterPro" id="IPR051453">
    <property type="entry name" value="MBL_Glyoxalase_II"/>
</dbReference>
<dbReference type="InterPro" id="IPR036866">
    <property type="entry name" value="RibonucZ/Hydroxyglut_hydro"/>
</dbReference>
<dbReference type="KEGG" id="sfu:Sfum_1958"/>
<dbReference type="SMART" id="SM00849">
    <property type="entry name" value="Lactamase_B"/>
    <property type="match status" value="1"/>
</dbReference>
<name>A0LJP1_SYNFM</name>
<gene>
    <name evidence="6" type="ordered locus">Sfum_1958</name>
</gene>
<evidence type="ECO:0000313" key="6">
    <source>
        <dbReference type="EMBL" id="ABK17643.1"/>
    </source>
</evidence>
<evidence type="ECO:0000259" key="5">
    <source>
        <dbReference type="SMART" id="SM00849"/>
    </source>
</evidence>
<comment type="cofactor">
    <cofactor evidence="1">
        <name>Zn(2+)</name>
        <dbReference type="ChEBI" id="CHEBI:29105"/>
    </cofactor>
</comment>
<sequence>MWNSMSANNCNTYLIDAGARVLIDPGHLTLFEHVNAGLKELDLGPGDIDLILSTHVHPDHVEAVKWFNGTPALFAVNEEDWRLFREMAISLGAGMDVEAYVPDFFLAEGELDVKGLKLEIIHTPGHSPGSVSIYWRERKVLFTGDVIFKEGLGRTDLPGGNGELLKRSIKRLSEFDAEWMLAGHGDVVAGAERVRRNFENVARYWFNFI</sequence>
<protein>
    <submittedName>
        <fullName evidence="6">Beta-lactamase domain protein</fullName>
    </submittedName>
</protein>
<keyword evidence="3" id="KW-0378">Hydrolase</keyword>